<dbReference type="Gene3D" id="1.20.140.160">
    <property type="match status" value="1"/>
</dbReference>
<dbReference type="InterPro" id="IPR000943">
    <property type="entry name" value="RNA_pol_sigma70"/>
</dbReference>
<comment type="caution">
    <text evidence="7">The sequence shown here is derived from an EMBL/GenBank/DDBJ whole genome shotgun (WGS) entry which is preliminary data.</text>
</comment>
<evidence type="ECO:0000256" key="3">
    <source>
        <dbReference type="ARBA" id="ARBA00023125"/>
    </source>
</evidence>
<evidence type="ECO:0000256" key="1">
    <source>
        <dbReference type="ARBA" id="ARBA00023015"/>
    </source>
</evidence>
<dbReference type="InterPro" id="IPR013325">
    <property type="entry name" value="RNA_pol_sigma_r2"/>
</dbReference>
<dbReference type="Pfam" id="PF04545">
    <property type="entry name" value="Sigma70_r4"/>
    <property type="match status" value="1"/>
</dbReference>
<organism evidence="7 8">
    <name type="scientific">Venenivibrio stagnispumantis</name>
    <dbReference type="NCBI Taxonomy" id="407998"/>
    <lineage>
        <taxon>Bacteria</taxon>
        <taxon>Pseudomonadati</taxon>
        <taxon>Aquificota</taxon>
        <taxon>Aquificia</taxon>
        <taxon>Aquificales</taxon>
        <taxon>Hydrogenothermaceae</taxon>
        <taxon>Venenivibrio</taxon>
    </lineage>
</organism>
<evidence type="ECO:0000313" key="8">
    <source>
        <dbReference type="Proteomes" id="UP001157947"/>
    </source>
</evidence>
<keyword evidence="4" id="KW-0804">Transcription</keyword>
<accession>A0AA45WIM8</accession>
<dbReference type="InterPro" id="IPR014284">
    <property type="entry name" value="RNA_pol_sigma-70_dom"/>
</dbReference>
<evidence type="ECO:0000256" key="4">
    <source>
        <dbReference type="ARBA" id="ARBA00023163"/>
    </source>
</evidence>
<dbReference type="SUPFAM" id="SSF88946">
    <property type="entry name" value="Sigma2 domain of RNA polymerase sigma factors"/>
    <property type="match status" value="1"/>
</dbReference>
<keyword evidence="8" id="KW-1185">Reference proteome</keyword>
<sequence>MDKKEKEKIVLENFPLIKKVASKIYYKLPDSCDVEFDDLVNVGVIGLLKAIENYDEKKAKFSTYAYIRIRGEILDYLRSLQIVPRTMKDYITEEENQELDIPISNSAILLSIDRAISENEEDGSFADYLISYEKTPEEHFFIKYQKEYLEKILDTLNESEKTIIHMLYFEEKEPKEIAEKLGISLGRISQIKANALKKLKEILIKIDL</sequence>
<proteinExistence type="predicted"/>
<dbReference type="GO" id="GO:0003677">
    <property type="term" value="F:DNA binding"/>
    <property type="evidence" value="ECO:0007669"/>
    <property type="project" value="UniProtKB-KW"/>
</dbReference>
<feature type="domain" description="RNA polymerase sigma-70 region 2" evidence="5">
    <location>
        <begin position="11"/>
        <end position="80"/>
    </location>
</feature>
<feature type="domain" description="RNA polymerase sigma-70 region 4" evidence="6">
    <location>
        <begin position="153"/>
        <end position="201"/>
    </location>
</feature>
<dbReference type="PRINTS" id="PR00046">
    <property type="entry name" value="SIGMA70FCT"/>
</dbReference>
<dbReference type="CDD" id="cd06171">
    <property type="entry name" value="Sigma70_r4"/>
    <property type="match status" value="1"/>
</dbReference>
<dbReference type="InterPro" id="IPR013324">
    <property type="entry name" value="RNA_pol_sigma_r3/r4-like"/>
</dbReference>
<evidence type="ECO:0000313" key="7">
    <source>
        <dbReference type="EMBL" id="SMP00715.1"/>
    </source>
</evidence>
<name>A0AA45WIM8_9AQUI</name>
<dbReference type="GO" id="GO:0006352">
    <property type="term" value="P:DNA-templated transcription initiation"/>
    <property type="evidence" value="ECO:0007669"/>
    <property type="project" value="InterPro"/>
</dbReference>
<keyword evidence="1" id="KW-0805">Transcription regulation</keyword>
<gene>
    <name evidence="7" type="ORF">SAMN06264868_101153</name>
</gene>
<dbReference type="NCBIfam" id="TIGR02937">
    <property type="entry name" value="sigma70-ECF"/>
    <property type="match status" value="1"/>
</dbReference>
<dbReference type="SUPFAM" id="SSF88659">
    <property type="entry name" value="Sigma3 and sigma4 domains of RNA polymerase sigma factors"/>
    <property type="match status" value="1"/>
</dbReference>
<evidence type="ECO:0000259" key="6">
    <source>
        <dbReference type="Pfam" id="PF04545"/>
    </source>
</evidence>
<dbReference type="InterPro" id="IPR007627">
    <property type="entry name" value="RNA_pol_sigma70_r2"/>
</dbReference>
<keyword evidence="3" id="KW-0238">DNA-binding</keyword>
<keyword evidence="2" id="KW-0731">Sigma factor</keyword>
<dbReference type="EMBL" id="FXTX01000001">
    <property type="protein sequence ID" value="SMP00715.1"/>
    <property type="molecule type" value="Genomic_DNA"/>
</dbReference>
<evidence type="ECO:0000256" key="2">
    <source>
        <dbReference type="ARBA" id="ARBA00023082"/>
    </source>
</evidence>
<dbReference type="PANTHER" id="PTHR30385">
    <property type="entry name" value="SIGMA FACTOR F FLAGELLAR"/>
    <property type="match status" value="1"/>
</dbReference>
<dbReference type="InterPro" id="IPR007630">
    <property type="entry name" value="RNA_pol_sigma70_r4"/>
</dbReference>
<dbReference type="AlphaFoldDB" id="A0AA45WIM8"/>
<protein>
    <submittedName>
        <fullName evidence="7">RNA polymerase, sigma 28 subunit, SigD/FliA/WhiG</fullName>
    </submittedName>
</protein>
<dbReference type="Proteomes" id="UP001157947">
    <property type="component" value="Unassembled WGS sequence"/>
</dbReference>
<evidence type="ECO:0000259" key="5">
    <source>
        <dbReference type="Pfam" id="PF04542"/>
    </source>
</evidence>
<reference evidence="7" key="1">
    <citation type="submission" date="2017-05" db="EMBL/GenBank/DDBJ databases">
        <authorList>
            <person name="Varghese N."/>
            <person name="Submissions S."/>
        </authorList>
    </citation>
    <scope>NUCLEOTIDE SEQUENCE</scope>
    <source>
        <strain evidence="7">DSM 18763</strain>
    </source>
</reference>
<dbReference type="GO" id="GO:0016987">
    <property type="term" value="F:sigma factor activity"/>
    <property type="evidence" value="ECO:0007669"/>
    <property type="project" value="UniProtKB-KW"/>
</dbReference>
<dbReference type="Gene3D" id="1.10.1740.10">
    <property type="match status" value="1"/>
</dbReference>
<dbReference type="Pfam" id="PF04542">
    <property type="entry name" value="Sigma70_r2"/>
    <property type="match status" value="1"/>
</dbReference>
<dbReference type="RefSeq" id="WP_265133608.1">
    <property type="nucleotide sequence ID" value="NZ_FXTX01000001.1"/>
</dbReference>